<proteinExistence type="predicted"/>
<comment type="caution">
    <text evidence="1">The sequence shown here is derived from an EMBL/GenBank/DDBJ whole genome shotgun (WGS) entry which is preliminary data.</text>
</comment>
<dbReference type="RefSeq" id="WP_377937254.1">
    <property type="nucleotide sequence ID" value="NZ_JBHUMF010000031.1"/>
</dbReference>
<protein>
    <submittedName>
        <fullName evidence="1">Uncharacterized protein</fullName>
    </submittedName>
</protein>
<dbReference type="Proteomes" id="UP001597506">
    <property type="component" value="Unassembled WGS sequence"/>
</dbReference>
<organism evidence="1 2">
    <name type="scientific">Bacillus seohaeanensis</name>
    <dbReference type="NCBI Taxonomy" id="284580"/>
    <lineage>
        <taxon>Bacteria</taxon>
        <taxon>Bacillati</taxon>
        <taxon>Bacillota</taxon>
        <taxon>Bacilli</taxon>
        <taxon>Bacillales</taxon>
        <taxon>Bacillaceae</taxon>
        <taxon>Bacillus</taxon>
    </lineage>
</organism>
<reference evidence="2" key="1">
    <citation type="journal article" date="2019" name="Int. J. Syst. Evol. Microbiol.">
        <title>The Global Catalogue of Microorganisms (GCM) 10K type strain sequencing project: providing services to taxonomists for standard genome sequencing and annotation.</title>
        <authorList>
            <consortium name="The Broad Institute Genomics Platform"/>
            <consortium name="The Broad Institute Genome Sequencing Center for Infectious Disease"/>
            <person name="Wu L."/>
            <person name="Ma J."/>
        </authorList>
    </citation>
    <scope>NUCLEOTIDE SEQUENCE [LARGE SCALE GENOMIC DNA]</scope>
    <source>
        <strain evidence="2">KCTC 3913</strain>
    </source>
</reference>
<accession>A0ABW5RX53</accession>
<dbReference type="EMBL" id="JBHUMF010000031">
    <property type="protein sequence ID" value="MFD2682606.1"/>
    <property type="molecule type" value="Genomic_DNA"/>
</dbReference>
<keyword evidence="2" id="KW-1185">Reference proteome</keyword>
<sequence length="80" mass="9220">MCNLEPKKDGNLLTVNDWENVTPYENKFELWDGITFDPDGKQRDTLCLALLYNMGLQHLLDILPVNSIEILIDLLDSKNK</sequence>
<evidence type="ECO:0000313" key="2">
    <source>
        <dbReference type="Proteomes" id="UP001597506"/>
    </source>
</evidence>
<name>A0ABW5RX53_9BACI</name>
<evidence type="ECO:0000313" key="1">
    <source>
        <dbReference type="EMBL" id="MFD2682606.1"/>
    </source>
</evidence>
<gene>
    <name evidence="1" type="ORF">ACFSUL_17850</name>
</gene>